<dbReference type="OrthoDB" id="1894923at2759"/>
<reference evidence="3" key="1">
    <citation type="journal article" date="2015" name="Nat. Plants">
        <title>Genome expansion of Arabis alpina linked with retrotransposition and reduced symmetric DNA methylation.</title>
        <authorList>
            <person name="Willing E.M."/>
            <person name="Rawat V."/>
            <person name="Mandakova T."/>
            <person name="Maumus F."/>
            <person name="James G.V."/>
            <person name="Nordstroem K.J."/>
            <person name="Becker C."/>
            <person name="Warthmann N."/>
            <person name="Chica C."/>
            <person name="Szarzynska B."/>
            <person name="Zytnicki M."/>
            <person name="Albani M.C."/>
            <person name="Kiefer C."/>
            <person name="Bergonzi S."/>
            <person name="Castaings L."/>
            <person name="Mateos J.L."/>
            <person name="Berns M.C."/>
            <person name="Bujdoso N."/>
            <person name="Piofczyk T."/>
            <person name="de Lorenzo L."/>
            <person name="Barrero-Sicilia C."/>
            <person name="Mateos I."/>
            <person name="Piednoel M."/>
            <person name="Hagmann J."/>
            <person name="Chen-Min-Tao R."/>
            <person name="Iglesias-Fernandez R."/>
            <person name="Schuster S.C."/>
            <person name="Alonso-Blanco C."/>
            <person name="Roudier F."/>
            <person name="Carbonero P."/>
            <person name="Paz-Ares J."/>
            <person name="Davis S.J."/>
            <person name="Pecinka A."/>
            <person name="Quesneville H."/>
            <person name="Colot V."/>
            <person name="Lysak M.A."/>
            <person name="Weigel D."/>
            <person name="Coupland G."/>
            <person name="Schneeberger K."/>
        </authorList>
    </citation>
    <scope>NUCLEOTIDE SEQUENCE [LARGE SCALE GENOMIC DNA]</scope>
    <source>
        <strain evidence="3">cv. Pajares</strain>
    </source>
</reference>
<proteinExistence type="predicted"/>
<dbReference type="EMBL" id="CM002869">
    <property type="protein sequence ID" value="KFK43804.1"/>
    <property type="molecule type" value="Genomic_DNA"/>
</dbReference>
<evidence type="ECO:0000256" key="1">
    <source>
        <dbReference type="SAM" id="MobiDB-lite"/>
    </source>
</evidence>
<organism evidence="2 3">
    <name type="scientific">Arabis alpina</name>
    <name type="common">Alpine rock-cress</name>
    <dbReference type="NCBI Taxonomy" id="50452"/>
    <lineage>
        <taxon>Eukaryota</taxon>
        <taxon>Viridiplantae</taxon>
        <taxon>Streptophyta</taxon>
        <taxon>Embryophyta</taxon>
        <taxon>Tracheophyta</taxon>
        <taxon>Spermatophyta</taxon>
        <taxon>Magnoliopsida</taxon>
        <taxon>eudicotyledons</taxon>
        <taxon>Gunneridae</taxon>
        <taxon>Pentapetalae</taxon>
        <taxon>rosids</taxon>
        <taxon>malvids</taxon>
        <taxon>Brassicales</taxon>
        <taxon>Brassicaceae</taxon>
        <taxon>Arabideae</taxon>
        <taxon>Arabis</taxon>
    </lineage>
</organism>
<gene>
    <name evidence="2" type="ordered locus">AALP_Aa1g174900</name>
</gene>
<dbReference type="AlphaFoldDB" id="A0A087HNV2"/>
<protein>
    <submittedName>
        <fullName evidence="2">Uncharacterized protein</fullName>
    </submittedName>
</protein>
<dbReference type="Proteomes" id="UP000029120">
    <property type="component" value="Chromosome 1"/>
</dbReference>
<feature type="compositionally biased region" description="Basic and acidic residues" evidence="1">
    <location>
        <begin position="1"/>
        <end position="10"/>
    </location>
</feature>
<evidence type="ECO:0000313" key="2">
    <source>
        <dbReference type="EMBL" id="KFK43804.1"/>
    </source>
</evidence>
<feature type="compositionally biased region" description="Polar residues" evidence="1">
    <location>
        <begin position="28"/>
        <end position="39"/>
    </location>
</feature>
<name>A0A087HNV2_ARAAL</name>
<dbReference type="GO" id="GO:0005829">
    <property type="term" value="C:cytosol"/>
    <property type="evidence" value="ECO:0007669"/>
    <property type="project" value="EnsemblPlants"/>
</dbReference>
<dbReference type="GO" id="GO:0005634">
    <property type="term" value="C:nucleus"/>
    <property type="evidence" value="ECO:0007669"/>
    <property type="project" value="EnsemblPlants"/>
</dbReference>
<keyword evidence="3" id="KW-1185">Reference proteome</keyword>
<dbReference type="Gramene" id="KFK43804">
    <property type="protein sequence ID" value="KFK43804"/>
    <property type="gene ID" value="AALP_AA1G174900"/>
</dbReference>
<accession>A0A087HNV2</accession>
<evidence type="ECO:0000313" key="3">
    <source>
        <dbReference type="Proteomes" id="UP000029120"/>
    </source>
</evidence>
<feature type="region of interest" description="Disordered" evidence="1">
    <location>
        <begin position="1"/>
        <end position="39"/>
    </location>
</feature>
<sequence length="39" mass="4204">MASGQKEEFSVKAGQIVGQGQVKREDNSSQASGFFQEVN</sequence>